<dbReference type="Proteomes" id="UP000014760">
    <property type="component" value="Unassembled WGS sequence"/>
</dbReference>
<reference evidence="3" key="1">
    <citation type="submission" date="2012-12" db="EMBL/GenBank/DDBJ databases">
        <authorList>
            <person name="Hellsten U."/>
            <person name="Grimwood J."/>
            <person name="Chapman J.A."/>
            <person name="Shapiro H."/>
            <person name="Aerts A."/>
            <person name="Otillar R.P."/>
            <person name="Terry A.Y."/>
            <person name="Boore J.L."/>
            <person name="Simakov O."/>
            <person name="Marletaz F."/>
            <person name="Cho S.-J."/>
            <person name="Edsinger-Gonzales E."/>
            <person name="Havlak P."/>
            <person name="Kuo D.-H."/>
            <person name="Larsson T."/>
            <person name="Lv J."/>
            <person name="Arendt D."/>
            <person name="Savage R."/>
            <person name="Osoegawa K."/>
            <person name="de Jong P."/>
            <person name="Lindberg D.R."/>
            <person name="Seaver E.C."/>
            <person name="Weisblat D.A."/>
            <person name="Putnam N.H."/>
            <person name="Grigoriev I.V."/>
            <person name="Rokhsar D.S."/>
        </authorList>
    </citation>
    <scope>NUCLEOTIDE SEQUENCE</scope>
    <source>
        <strain evidence="3">I ESC-2004</strain>
    </source>
</reference>
<organism evidence="1">
    <name type="scientific">Capitella teleta</name>
    <name type="common">Polychaete worm</name>
    <dbReference type="NCBI Taxonomy" id="283909"/>
    <lineage>
        <taxon>Eukaryota</taxon>
        <taxon>Metazoa</taxon>
        <taxon>Spiralia</taxon>
        <taxon>Lophotrochozoa</taxon>
        <taxon>Annelida</taxon>
        <taxon>Polychaeta</taxon>
        <taxon>Sedentaria</taxon>
        <taxon>Scolecida</taxon>
        <taxon>Capitellidae</taxon>
        <taxon>Capitella</taxon>
    </lineage>
</organism>
<dbReference type="InterPro" id="IPR008884">
    <property type="entry name" value="TylF_MeTrfase"/>
</dbReference>
<dbReference type="InterPro" id="IPR029063">
    <property type="entry name" value="SAM-dependent_MTases_sf"/>
</dbReference>
<keyword evidence="3" id="KW-1185">Reference proteome</keyword>
<evidence type="ECO:0000313" key="2">
    <source>
        <dbReference type="EnsemblMetazoa" id="CapteP194590"/>
    </source>
</evidence>
<name>R7TDZ7_CAPTE</name>
<feature type="non-terminal residue" evidence="1">
    <location>
        <position position="233"/>
    </location>
</feature>
<dbReference type="EnsemblMetazoa" id="CapteT194590">
    <property type="protein sequence ID" value="CapteP194590"/>
    <property type="gene ID" value="CapteG194590"/>
</dbReference>
<dbReference type="OrthoDB" id="10265168at2759"/>
<dbReference type="Pfam" id="PF13578">
    <property type="entry name" value="Methyltransf_24"/>
    <property type="match status" value="1"/>
</dbReference>
<dbReference type="Gene3D" id="3.40.50.150">
    <property type="entry name" value="Vaccinia Virus protein VP39"/>
    <property type="match status" value="1"/>
</dbReference>
<evidence type="ECO:0000313" key="1">
    <source>
        <dbReference type="EMBL" id="ELT91983.1"/>
    </source>
</evidence>
<dbReference type="OMA" id="LHVGWFD"/>
<dbReference type="SUPFAM" id="SSF53335">
    <property type="entry name" value="S-adenosyl-L-methionine-dependent methyltransferases"/>
    <property type="match status" value="1"/>
</dbReference>
<gene>
    <name evidence="1" type="ORF">CAPTEDRAFT_194590</name>
</gene>
<proteinExistence type="predicted"/>
<dbReference type="HOGENOM" id="CLU_074778_0_0_1"/>
<accession>R7TDZ7</accession>
<evidence type="ECO:0000313" key="3">
    <source>
        <dbReference type="Proteomes" id="UP000014760"/>
    </source>
</evidence>
<dbReference type="EMBL" id="KB310311">
    <property type="protein sequence ID" value="ELT91983.1"/>
    <property type="molecule type" value="Genomic_DNA"/>
</dbReference>
<dbReference type="AlphaFoldDB" id="R7TDZ7"/>
<protein>
    <submittedName>
        <fullName evidence="1 2">Uncharacterized protein</fullName>
    </submittedName>
</protein>
<dbReference type="EMBL" id="AMQN01030808">
    <property type="status" value="NOT_ANNOTATED_CDS"/>
    <property type="molecule type" value="Genomic_DNA"/>
</dbReference>
<reference evidence="1 3" key="2">
    <citation type="journal article" date="2013" name="Nature">
        <title>Insights into bilaterian evolution from three spiralian genomes.</title>
        <authorList>
            <person name="Simakov O."/>
            <person name="Marletaz F."/>
            <person name="Cho S.J."/>
            <person name="Edsinger-Gonzales E."/>
            <person name="Havlak P."/>
            <person name="Hellsten U."/>
            <person name="Kuo D.H."/>
            <person name="Larsson T."/>
            <person name="Lv J."/>
            <person name="Arendt D."/>
            <person name="Savage R."/>
            <person name="Osoegawa K."/>
            <person name="de Jong P."/>
            <person name="Grimwood J."/>
            <person name="Chapman J.A."/>
            <person name="Shapiro H."/>
            <person name="Aerts A."/>
            <person name="Otillar R.P."/>
            <person name="Terry A.Y."/>
            <person name="Boore J.L."/>
            <person name="Grigoriev I.V."/>
            <person name="Lindberg D.R."/>
            <person name="Seaver E.C."/>
            <person name="Weisblat D.A."/>
            <person name="Putnam N.H."/>
            <person name="Rokhsar D.S."/>
        </authorList>
    </citation>
    <scope>NUCLEOTIDE SEQUENCE</scope>
    <source>
        <strain evidence="1 3">I ESC-2004</strain>
    </source>
</reference>
<dbReference type="PANTHER" id="PTHR40036:SF1">
    <property type="entry name" value="MACROCIN O-METHYLTRANSFERASE"/>
    <property type="match status" value="1"/>
</dbReference>
<sequence>MPSYDWSSTIETIKADSPEGSQIINFFSTDKPFSQSAEASQFVTEYLKSAKPFDIDAELMGYVCEQISLNGVIAEMGVCTGRTINFIAALNPRSTVYGFDSFNGLPEDWSRNDFPLPKGVFGYHNPDVPPPVLNNVRLIKGLFSETLPVFAREVLKDQPIALLHIDCDLYQSTVDIFNAIGHRLVKGSIVLFDELYNFPKWEEHEVKALHEFLNRSGKKVEYFAYNTCWEQVA</sequence>
<dbReference type="PANTHER" id="PTHR40036">
    <property type="entry name" value="MACROCIN O-METHYLTRANSFERASE"/>
    <property type="match status" value="1"/>
</dbReference>
<reference evidence="2" key="3">
    <citation type="submission" date="2015-06" db="UniProtKB">
        <authorList>
            <consortium name="EnsemblMetazoa"/>
        </authorList>
    </citation>
    <scope>IDENTIFICATION</scope>
</reference>